<keyword evidence="2" id="KW-1185">Reference proteome</keyword>
<evidence type="ECO:0000313" key="2">
    <source>
        <dbReference type="Proteomes" id="UP001620262"/>
    </source>
</evidence>
<proteinExistence type="predicted"/>
<accession>A0ABW8L2D5</accession>
<dbReference type="RefSeq" id="WP_404676245.1">
    <property type="nucleotide sequence ID" value="NZ_JBJDOT010000035.1"/>
</dbReference>
<evidence type="ECO:0008006" key="3">
    <source>
        <dbReference type="Google" id="ProtNLM"/>
    </source>
</evidence>
<reference evidence="1 2" key="1">
    <citation type="submission" date="2024-11" db="EMBL/GenBank/DDBJ databases">
        <title>The Natural Products Discovery Center: Release of the First 8490 Sequenced Strains for Exploring Actinobacteria Biosynthetic Diversity.</title>
        <authorList>
            <person name="Kalkreuter E."/>
            <person name="Kautsar S.A."/>
            <person name="Yang D."/>
            <person name="Bader C.D."/>
            <person name="Teijaro C.N."/>
            <person name="Fluegel L."/>
            <person name="Davis C.M."/>
            <person name="Simpson J.R."/>
            <person name="Lauterbach L."/>
            <person name="Steele A.D."/>
            <person name="Gui C."/>
            <person name="Meng S."/>
            <person name="Li G."/>
            <person name="Viehrig K."/>
            <person name="Ye F."/>
            <person name="Su P."/>
            <person name="Kiefer A.F."/>
            <person name="Nichols A."/>
            <person name="Cepeda A.J."/>
            <person name="Yan W."/>
            <person name="Fan B."/>
            <person name="Jiang Y."/>
            <person name="Adhikari A."/>
            <person name="Zheng C.-J."/>
            <person name="Schuster L."/>
            <person name="Cowan T.M."/>
            <person name="Smanski M.J."/>
            <person name="Chevrette M.G."/>
            <person name="De Carvalho L.P.S."/>
            <person name="Shen B."/>
        </authorList>
    </citation>
    <scope>NUCLEOTIDE SEQUENCE [LARGE SCALE GENOMIC DNA]</scope>
    <source>
        <strain evidence="1 2">NPDC078403</strain>
    </source>
</reference>
<evidence type="ECO:0000313" key="1">
    <source>
        <dbReference type="EMBL" id="MFK3866019.1"/>
    </source>
</evidence>
<sequence length="221" mass="25627">MLSKKGIPYIDFKYPGIEIKVELLVLRNYLPQIEVGIQEACKSYINKELENHTEEDPLEYQHIYTIAEDEMPRIIRPPFVVTIYALFENAIAQLIEYSREKECKALTLKDINGRSPMSKYNKYMKHVLNYDFQFSTSDMNKIANIARIRNYIAHSNGNLPKQNGDILDSLEKVCKVVKGVSVEGYTLDINSSFLIYAMEVIESILRKLMAYMEERYGFAKA</sequence>
<dbReference type="EMBL" id="JBJDOT010000035">
    <property type="protein sequence ID" value="MFK3866019.1"/>
    <property type="molecule type" value="Genomic_DNA"/>
</dbReference>
<protein>
    <recommendedName>
        <fullName evidence="3">RiboL-PSP-HEPN domain-containing protein</fullName>
    </recommendedName>
</protein>
<comment type="caution">
    <text evidence="1">The sequence shown here is derived from an EMBL/GenBank/DDBJ whole genome shotgun (WGS) entry which is preliminary data.</text>
</comment>
<name>A0ABW8L2D5_9GAMM</name>
<dbReference type="Proteomes" id="UP001620262">
    <property type="component" value="Unassembled WGS sequence"/>
</dbReference>
<gene>
    <name evidence="1" type="ORF">ACI2JU_19405</name>
</gene>
<organism evidence="1 2">
    <name type="scientific">Pseudoalteromonas rhizosphaerae</name>
    <dbReference type="NCBI Taxonomy" id="2518973"/>
    <lineage>
        <taxon>Bacteria</taxon>
        <taxon>Pseudomonadati</taxon>
        <taxon>Pseudomonadota</taxon>
        <taxon>Gammaproteobacteria</taxon>
        <taxon>Alteromonadales</taxon>
        <taxon>Pseudoalteromonadaceae</taxon>
        <taxon>Pseudoalteromonas</taxon>
    </lineage>
</organism>